<evidence type="ECO:0000313" key="5">
    <source>
        <dbReference type="Proteomes" id="UP000321425"/>
    </source>
</evidence>
<reference evidence="3 4" key="1">
    <citation type="submission" date="2016-10" db="EMBL/GenBank/DDBJ databases">
        <authorList>
            <person name="de Groot N.N."/>
        </authorList>
    </citation>
    <scope>NUCLEOTIDE SEQUENCE [LARGE SCALE GENOMIC DNA]</scope>
    <source>
        <strain evidence="3 4">DSM 19182</strain>
    </source>
</reference>
<evidence type="ECO:0000313" key="4">
    <source>
        <dbReference type="Proteomes" id="UP000198548"/>
    </source>
</evidence>
<dbReference type="OrthoDB" id="2166913at2"/>
<dbReference type="Proteomes" id="UP000198548">
    <property type="component" value="Unassembled WGS sequence"/>
</dbReference>
<accession>A0A1H7W0F4</accession>
<feature type="domain" description="PepSY" evidence="1">
    <location>
        <begin position="84"/>
        <end position="130"/>
    </location>
</feature>
<sequence length="132" mass="14988">MPVPLNNAIDLFYETFESEDISIDSIQFEEDDGRYIYAFDGWDGEFAYELKVDAETSEVFDQEQEEDSETEDELNLEDIIDPIEAMDAALEASGSGYVEEWELEGENDQTIYDIDVEDGDDQRIDAVSGEAV</sequence>
<keyword evidence="5" id="KW-1185">Reference proteome</keyword>
<name>A0A1H7W0F4_9LACT</name>
<evidence type="ECO:0000313" key="2">
    <source>
        <dbReference type="EMBL" id="GEK88672.1"/>
    </source>
</evidence>
<dbReference type="EMBL" id="BJUX01000005">
    <property type="protein sequence ID" value="GEK88672.1"/>
    <property type="molecule type" value="Genomic_DNA"/>
</dbReference>
<dbReference type="STRING" id="426703.SAMN04488100_12915"/>
<dbReference type="Gene3D" id="3.10.450.40">
    <property type="match status" value="2"/>
</dbReference>
<dbReference type="EMBL" id="FOBL01000029">
    <property type="protein sequence ID" value="SEM14971.1"/>
    <property type="molecule type" value="Genomic_DNA"/>
</dbReference>
<gene>
    <name evidence="2" type="ORF">APU01nite_07110</name>
    <name evidence="3" type="ORF">SAMN04488100_12915</name>
</gene>
<dbReference type="Proteomes" id="UP000321425">
    <property type="component" value="Unassembled WGS sequence"/>
</dbReference>
<evidence type="ECO:0000259" key="1">
    <source>
        <dbReference type="Pfam" id="PF03413"/>
    </source>
</evidence>
<dbReference type="RefSeq" id="WP_091489207.1">
    <property type="nucleotide sequence ID" value="NZ_BJUX01000005.1"/>
</dbReference>
<reference evidence="2 5" key="2">
    <citation type="submission" date="2019-07" db="EMBL/GenBank/DDBJ databases">
        <title>Whole genome shotgun sequence of Alkalibacterium putridalgicola NBRC 103243.</title>
        <authorList>
            <person name="Hosoyama A."/>
            <person name="Uohara A."/>
            <person name="Ohji S."/>
            <person name="Ichikawa N."/>
        </authorList>
    </citation>
    <scope>NUCLEOTIDE SEQUENCE [LARGE SCALE GENOMIC DNA]</scope>
    <source>
        <strain evidence="2 5">NBRC 103243</strain>
    </source>
</reference>
<protein>
    <submittedName>
        <fullName evidence="3">Peptidase propeptide and YPEB domain-containing protein</fullName>
    </submittedName>
</protein>
<dbReference type="InterPro" id="IPR025711">
    <property type="entry name" value="PepSY"/>
</dbReference>
<proteinExistence type="predicted"/>
<organism evidence="3 4">
    <name type="scientific">Alkalibacterium putridalgicola</name>
    <dbReference type="NCBI Taxonomy" id="426703"/>
    <lineage>
        <taxon>Bacteria</taxon>
        <taxon>Bacillati</taxon>
        <taxon>Bacillota</taxon>
        <taxon>Bacilli</taxon>
        <taxon>Lactobacillales</taxon>
        <taxon>Carnobacteriaceae</taxon>
        <taxon>Alkalibacterium</taxon>
    </lineage>
</organism>
<dbReference type="Pfam" id="PF03413">
    <property type="entry name" value="PepSY"/>
    <property type="match status" value="1"/>
</dbReference>
<dbReference type="AlphaFoldDB" id="A0A1H7W0F4"/>
<evidence type="ECO:0000313" key="3">
    <source>
        <dbReference type="EMBL" id="SEM14971.1"/>
    </source>
</evidence>